<dbReference type="PANTHER" id="PTHR34220">
    <property type="entry name" value="SENSOR HISTIDINE KINASE YPDA"/>
    <property type="match status" value="1"/>
</dbReference>
<dbReference type="Gene3D" id="3.30.565.10">
    <property type="entry name" value="Histidine kinase-like ATPase, C-terminal domain"/>
    <property type="match status" value="1"/>
</dbReference>
<feature type="transmembrane region" description="Helical" evidence="1">
    <location>
        <begin position="38"/>
        <end position="57"/>
    </location>
</feature>
<keyword evidence="4" id="KW-1185">Reference proteome</keyword>
<dbReference type="InterPro" id="IPR010559">
    <property type="entry name" value="Sig_transdc_His_kin_internal"/>
</dbReference>
<dbReference type="InterPro" id="IPR050640">
    <property type="entry name" value="Bact_2-comp_sensor_kinase"/>
</dbReference>
<proteinExistence type="predicted"/>
<keyword evidence="3" id="KW-0808">Transferase</keyword>
<keyword evidence="3" id="KW-0418">Kinase</keyword>
<name>A0ABW5EG20_9GAMM</name>
<dbReference type="PANTHER" id="PTHR34220:SF7">
    <property type="entry name" value="SENSOR HISTIDINE KINASE YPDA"/>
    <property type="match status" value="1"/>
</dbReference>
<feature type="domain" description="Signal transduction histidine kinase internal region" evidence="2">
    <location>
        <begin position="165"/>
        <end position="239"/>
    </location>
</feature>
<accession>A0ABW5EG20</accession>
<keyword evidence="1" id="KW-0812">Transmembrane</keyword>
<dbReference type="Pfam" id="PF06580">
    <property type="entry name" value="His_kinase"/>
    <property type="match status" value="1"/>
</dbReference>
<evidence type="ECO:0000256" key="1">
    <source>
        <dbReference type="SAM" id="Phobius"/>
    </source>
</evidence>
<dbReference type="EC" id="2.7.13.3" evidence="3"/>
<reference evidence="4" key="1">
    <citation type="journal article" date="2019" name="Int. J. Syst. Evol. Microbiol.">
        <title>The Global Catalogue of Microorganisms (GCM) 10K type strain sequencing project: providing services to taxonomists for standard genome sequencing and annotation.</title>
        <authorList>
            <consortium name="The Broad Institute Genomics Platform"/>
            <consortium name="The Broad Institute Genome Sequencing Center for Infectious Disease"/>
            <person name="Wu L."/>
            <person name="Ma J."/>
        </authorList>
    </citation>
    <scope>NUCLEOTIDE SEQUENCE [LARGE SCALE GENOMIC DNA]</scope>
    <source>
        <strain evidence="4">KCTC 12848</strain>
    </source>
</reference>
<comment type="caution">
    <text evidence="3">The sequence shown here is derived from an EMBL/GenBank/DDBJ whole genome shotgun (WGS) entry which is preliminary data.</text>
</comment>
<dbReference type="RefSeq" id="WP_265722334.1">
    <property type="nucleotide sequence ID" value="NZ_JAPIVK010000021.1"/>
</dbReference>
<dbReference type="EMBL" id="JBHUJD010000019">
    <property type="protein sequence ID" value="MFD2311565.1"/>
    <property type="molecule type" value="Genomic_DNA"/>
</dbReference>
<evidence type="ECO:0000313" key="3">
    <source>
        <dbReference type="EMBL" id="MFD2311565.1"/>
    </source>
</evidence>
<dbReference type="InterPro" id="IPR036890">
    <property type="entry name" value="HATPase_C_sf"/>
</dbReference>
<keyword evidence="1" id="KW-1133">Transmembrane helix</keyword>
<feature type="transmembrane region" description="Helical" evidence="1">
    <location>
        <begin position="115"/>
        <end position="139"/>
    </location>
</feature>
<feature type="transmembrane region" description="Helical" evidence="1">
    <location>
        <begin position="7"/>
        <end position="26"/>
    </location>
</feature>
<sequence>MKRILNALLIVLFSHLMVVYLALLQSQGEKLFSYAPDAPWWLSLQCFIAQWVTLAMHRQMSRKSLPEGNVLRLYAGIFVLGALVYVVVNSAGFLLLERMLWEILGMQRVMDVRHILHTLLLNLIVYCVVGGLTLAYCAIRRQQEQKMELLRAEMRAQQLRSDGHIRSLQQQIDPHFLFNNLNVLSALIQRNPDEAEEFLNAFADIYRYNLVVRNKKLVPLESELQLAQNYMYLLERRYRGAYRLQLNREPGCGRALSVPFGIQMLLENVVKHNEANCDDPLTILLSVTEDQLEVSNAVRPKKFAGSSMAIGLDNLKQRCRALLGREIEIDESGGHFAVRLPLLGDEEMREVTA</sequence>
<feature type="transmembrane region" description="Helical" evidence="1">
    <location>
        <begin position="69"/>
        <end position="95"/>
    </location>
</feature>
<keyword evidence="1" id="KW-0472">Membrane</keyword>
<dbReference type="Proteomes" id="UP001597425">
    <property type="component" value="Unassembled WGS sequence"/>
</dbReference>
<evidence type="ECO:0000259" key="2">
    <source>
        <dbReference type="Pfam" id="PF06580"/>
    </source>
</evidence>
<gene>
    <name evidence="3" type="ORF">ACFSKX_14145</name>
</gene>
<protein>
    <submittedName>
        <fullName evidence="3">Sensor histidine kinase</fullName>
        <ecNumber evidence="3">2.7.13.3</ecNumber>
    </submittedName>
</protein>
<dbReference type="GO" id="GO:0004673">
    <property type="term" value="F:protein histidine kinase activity"/>
    <property type="evidence" value="ECO:0007669"/>
    <property type="project" value="UniProtKB-EC"/>
</dbReference>
<evidence type="ECO:0000313" key="4">
    <source>
        <dbReference type="Proteomes" id="UP001597425"/>
    </source>
</evidence>
<organism evidence="3 4">
    <name type="scientific">Microbulbifer halophilus</name>
    <dbReference type="NCBI Taxonomy" id="453963"/>
    <lineage>
        <taxon>Bacteria</taxon>
        <taxon>Pseudomonadati</taxon>
        <taxon>Pseudomonadota</taxon>
        <taxon>Gammaproteobacteria</taxon>
        <taxon>Cellvibrionales</taxon>
        <taxon>Microbulbiferaceae</taxon>
        <taxon>Microbulbifer</taxon>
    </lineage>
</organism>